<keyword evidence="3" id="KW-0962">Peroxisome biogenesis</keyword>
<proteinExistence type="inferred from homology"/>
<dbReference type="PANTHER" id="PTHR13299:SF0">
    <property type="entry name" value="PEROXISOMAL MEMBRANE PROTEIN PEX16"/>
    <property type="match status" value="1"/>
</dbReference>
<dbReference type="InterPro" id="IPR013919">
    <property type="entry name" value="Pex16"/>
</dbReference>
<evidence type="ECO:0000256" key="1">
    <source>
        <dbReference type="ARBA" id="ARBA00009505"/>
    </source>
</evidence>
<keyword evidence="5" id="KW-1185">Reference proteome</keyword>
<dbReference type="PANTHER" id="PTHR13299">
    <property type="entry name" value="PEROXISOMAL MEMBRANE PROTEIN PEX16"/>
    <property type="match status" value="1"/>
</dbReference>
<protein>
    <recommendedName>
        <fullName evidence="2 3">Peroxisomal membrane protein PEX16</fullName>
    </recommendedName>
</protein>
<dbReference type="EnsemblMetazoa" id="XM_022798506">
    <property type="protein sequence ID" value="XP_022654241"/>
    <property type="gene ID" value="LOC111247514"/>
</dbReference>
<evidence type="ECO:0000313" key="5">
    <source>
        <dbReference type="Proteomes" id="UP000594260"/>
    </source>
</evidence>
<dbReference type="CTD" id="9409"/>
<dbReference type="FunCoup" id="A0A7M7JPF2">
    <property type="interactions" value="1640"/>
</dbReference>
<evidence type="ECO:0000256" key="3">
    <source>
        <dbReference type="RuleBase" id="RU365003"/>
    </source>
</evidence>
<organism evidence="4 5">
    <name type="scientific">Varroa destructor</name>
    <name type="common">Honeybee mite</name>
    <dbReference type="NCBI Taxonomy" id="109461"/>
    <lineage>
        <taxon>Eukaryota</taxon>
        <taxon>Metazoa</taxon>
        <taxon>Ecdysozoa</taxon>
        <taxon>Arthropoda</taxon>
        <taxon>Chelicerata</taxon>
        <taxon>Arachnida</taxon>
        <taxon>Acari</taxon>
        <taxon>Parasitiformes</taxon>
        <taxon>Mesostigmata</taxon>
        <taxon>Gamasina</taxon>
        <taxon>Dermanyssoidea</taxon>
        <taxon>Varroidae</taxon>
        <taxon>Varroa</taxon>
    </lineage>
</organism>
<dbReference type="GeneID" id="111247514"/>
<comment type="similarity">
    <text evidence="1 3">Belongs to the peroxin-16 family.</text>
</comment>
<dbReference type="Pfam" id="PF08610">
    <property type="entry name" value="Pex16"/>
    <property type="match status" value="1"/>
</dbReference>
<name>A0A7M7JPF2_VARDE</name>
<accession>A0A7M7JPF2</accession>
<dbReference type="GO" id="GO:0005778">
    <property type="term" value="C:peroxisomal membrane"/>
    <property type="evidence" value="ECO:0007669"/>
    <property type="project" value="UniProtKB-SubCell"/>
</dbReference>
<dbReference type="RefSeq" id="XP_022654241.1">
    <property type="nucleotide sequence ID" value="XM_022798506.1"/>
</dbReference>
<evidence type="ECO:0000313" key="4">
    <source>
        <dbReference type="EnsemblMetazoa" id="XP_022654241"/>
    </source>
</evidence>
<comment type="subcellular location">
    <subcellularLocation>
        <location evidence="3">Peroxisome membrane</location>
    </subcellularLocation>
</comment>
<dbReference type="Proteomes" id="UP000594260">
    <property type="component" value="Unplaced"/>
</dbReference>
<dbReference type="AlphaFoldDB" id="A0A7M7JPF2"/>
<sequence length="338" mass="39246">MKISRPQCVANSYVEYVCANPNFMQEIESALKWASFLITNRFQYSNVVAEFLSTGSNLLMLANDIILRRAYALPVSSSQIVTTIRAMLQVFEYSEVFFETSARTLSGEPTKWIIIGLIQLIKTVLKLVLLFGFKQGMNRSQAVPPLNRKADLQYADKLRQQRLERRAQSSFILKSGREVRSLENTPPINQRRWCETQKEDPMSRMEQKYSFVPSDLNGSQIVGEVLHIMRPLVHLFAIRSFGLKSWAPWAIALSMDVSSIQLLRAPNLQHLEQLEMSRRTMVLLLYLLRSPFYDQYTKSHLMTTLRTLADSLPFIRLVLNPIIDYIPEWQKTYFYNWS</sequence>
<dbReference type="GO" id="GO:0007031">
    <property type="term" value="P:peroxisome organization"/>
    <property type="evidence" value="ECO:0007669"/>
    <property type="project" value="UniProtKB-KW"/>
</dbReference>
<dbReference type="InParanoid" id="A0A7M7JPF2"/>
<dbReference type="OrthoDB" id="2021143at2759"/>
<reference evidence="4" key="1">
    <citation type="submission" date="2021-01" db="UniProtKB">
        <authorList>
            <consortium name="EnsemblMetazoa"/>
        </authorList>
    </citation>
    <scope>IDENTIFICATION</scope>
</reference>
<dbReference type="KEGG" id="vde:111247514"/>
<keyword evidence="3" id="KW-0576">Peroxisome</keyword>
<dbReference type="OMA" id="PTWQSTY"/>
<evidence type="ECO:0000256" key="2">
    <source>
        <dbReference type="ARBA" id="ARBA00018577"/>
    </source>
</evidence>